<evidence type="ECO:0000313" key="4">
    <source>
        <dbReference type="EMBL" id="ADU26535.1"/>
    </source>
</evidence>
<feature type="domain" description="HMA" evidence="3">
    <location>
        <begin position="2"/>
        <end position="68"/>
    </location>
</feature>
<dbReference type="STRING" id="663278.Ethha_0982"/>
<protein>
    <recommendedName>
        <fullName evidence="1">Copper chaperone CopZ</fullName>
    </recommendedName>
</protein>
<dbReference type="Pfam" id="PF00403">
    <property type="entry name" value="HMA"/>
    <property type="match status" value="1"/>
</dbReference>
<dbReference type="eggNOG" id="COG2608">
    <property type="taxonomic scope" value="Bacteria"/>
</dbReference>
<accession>E6U3W8</accession>
<dbReference type="RefSeq" id="WP_013484896.1">
    <property type="nucleotide sequence ID" value="NC_014828.1"/>
</dbReference>
<dbReference type="PROSITE" id="PS01047">
    <property type="entry name" value="HMA_1"/>
    <property type="match status" value="1"/>
</dbReference>
<keyword evidence="2" id="KW-0479">Metal-binding</keyword>
<dbReference type="Proteomes" id="UP000001551">
    <property type="component" value="Chromosome"/>
</dbReference>
<evidence type="ECO:0000256" key="1">
    <source>
        <dbReference type="ARBA" id="ARBA00015313"/>
    </source>
</evidence>
<dbReference type="KEGG" id="eha:Ethha_0982"/>
<dbReference type="HOGENOM" id="CLU_134973_10_2_9"/>
<evidence type="ECO:0000313" key="5">
    <source>
        <dbReference type="Proteomes" id="UP000001551"/>
    </source>
</evidence>
<dbReference type="PRINTS" id="PR00942">
    <property type="entry name" value="CUATPASEI"/>
</dbReference>
<dbReference type="InterPro" id="IPR006121">
    <property type="entry name" value="HMA_dom"/>
</dbReference>
<dbReference type="InterPro" id="IPR017969">
    <property type="entry name" value="Heavy-metal-associated_CS"/>
</dbReference>
<dbReference type="GO" id="GO:0046872">
    <property type="term" value="F:metal ion binding"/>
    <property type="evidence" value="ECO:0007669"/>
    <property type="project" value="UniProtKB-KW"/>
</dbReference>
<dbReference type="CDD" id="cd00371">
    <property type="entry name" value="HMA"/>
    <property type="match status" value="1"/>
</dbReference>
<reference evidence="4 5" key="1">
    <citation type="submission" date="2010-12" db="EMBL/GenBank/DDBJ databases">
        <title>Complete sequence of Ethanoligenens harbinense YUAN-3.</title>
        <authorList>
            <person name="Lucas S."/>
            <person name="Copeland A."/>
            <person name="Lapidus A."/>
            <person name="Cheng J.-F."/>
            <person name="Bruce D."/>
            <person name="Goodwin L."/>
            <person name="Pitluck S."/>
            <person name="Chertkov O."/>
            <person name="Misra M."/>
            <person name="Detter J.C."/>
            <person name="Han C."/>
            <person name="Tapia R."/>
            <person name="Land M."/>
            <person name="Hauser L."/>
            <person name="Jeffries C."/>
            <person name="Kyrpides N."/>
            <person name="Ivanova N."/>
            <person name="Mikhailova N."/>
            <person name="Wang A."/>
            <person name="Mouttaki H."/>
            <person name="He Z."/>
            <person name="Zhou J."/>
            <person name="Hemme C.L."/>
            <person name="Woyke T."/>
        </authorList>
    </citation>
    <scope>NUCLEOTIDE SEQUENCE [LARGE SCALE GENOMIC DNA]</scope>
    <source>
        <strain evidence="5">DSM 18485 / JCM 12961 / CGMCC 1.5033 / YUAN-3</strain>
    </source>
</reference>
<dbReference type="PANTHER" id="PTHR46594:SF4">
    <property type="entry name" value="P-TYPE CATION-TRANSPORTING ATPASE"/>
    <property type="match status" value="1"/>
</dbReference>
<organism evidence="4 5">
    <name type="scientific">Ethanoligenens harbinense (strain DSM 18485 / JCM 12961 / CGMCC 1.5033 / YUAN-3)</name>
    <dbReference type="NCBI Taxonomy" id="663278"/>
    <lineage>
        <taxon>Bacteria</taxon>
        <taxon>Bacillati</taxon>
        <taxon>Bacillota</taxon>
        <taxon>Clostridia</taxon>
        <taxon>Eubacteriales</taxon>
        <taxon>Oscillospiraceae</taxon>
        <taxon>Ethanoligenens</taxon>
    </lineage>
</organism>
<dbReference type="InterPro" id="IPR036163">
    <property type="entry name" value="HMA_dom_sf"/>
</dbReference>
<dbReference type="PANTHER" id="PTHR46594">
    <property type="entry name" value="P-TYPE CATION-TRANSPORTING ATPASE"/>
    <property type="match status" value="1"/>
</dbReference>
<dbReference type="Gene3D" id="3.30.70.100">
    <property type="match status" value="1"/>
</dbReference>
<sequence length="71" mass="7560">MNKVTLTIDGMMCMGCKGKVEKALEGLKGVHTYTVDLSNGKASVEYDSSLVTPDVMKVAIEDKGFSVMSVA</sequence>
<keyword evidence="5" id="KW-1185">Reference proteome</keyword>
<proteinExistence type="predicted"/>
<dbReference type="SUPFAM" id="SSF55008">
    <property type="entry name" value="HMA, heavy metal-associated domain"/>
    <property type="match status" value="1"/>
</dbReference>
<dbReference type="PROSITE" id="PS50846">
    <property type="entry name" value="HMA_2"/>
    <property type="match status" value="1"/>
</dbReference>
<dbReference type="AlphaFoldDB" id="E6U3W8"/>
<evidence type="ECO:0000256" key="2">
    <source>
        <dbReference type="ARBA" id="ARBA00022723"/>
    </source>
</evidence>
<dbReference type="FunFam" id="3.30.70.100:FF:000001">
    <property type="entry name" value="ATPase copper transporting beta"/>
    <property type="match status" value="1"/>
</dbReference>
<evidence type="ECO:0000259" key="3">
    <source>
        <dbReference type="PROSITE" id="PS50846"/>
    </source>
</evidence>
<name>E6U3W8_ETHHY</name>
<dbReference type="EMBL" id="CP002400">
    <property type="protein sequence ID" value="ADU26535.1"/>
    <property type="molecule type" value="Genomic_DNA"/>
</dbReference>
<gene>
    <name evidence="4" type="ordered locus">Ethha_0982</name>
</gene>